<dbReference type="EMBL" id="HE774682">
    <property type="protein sequence ID" value="CCG54346.1"/>
    <property type="molecule type" value="Genomic_DNA"/>
</dbReference>
<name>H8XRB2_FLAIG</name>
<feature type="transmembrane region" description="Helical" evidence="7">
    <location>
        <begin position="148"/>
        <end position="166"/>
    </location>
</feature>
<dbReference type="OrthoDB" id="341137at2"/>
<dbReference type="AlphaFoldDB" id="H8XRB2"/>
<dbReference type="InterPro" id="IPR011020">
    <property type="entry name" value="HTTM-like"/>
</dbReference>
<keyword evidence="6" id="KW-0456">Lyase</keyword>
<dbReference type="GO" id="GO:0019842">
    <property type="term" value="F:vitamin binding"/>
    <property type="evidence" value="ECO:0007669"/>
    <property type="project" value="TreeGrafter"/>
</dbReference>
<dbReference type="InterPro" id="IPR007782">
    <property type="entry name" value="VKG_COase"/>
</dbReference>
<evidence type="ECO:0000256" key="2">
    <source>
        <dbReference type="ARBA" id="ARBA00022692"/>
    </source>
</evidence>
<dbReference type="Pfam" id="PF22777">
    <property type="entry name" value="VKGC_lumenal_dom"/>
    <property type="match status" value="1"/>
</dbReference>
<dbReference type="HOGENOM" id="CLU_020495_1_0_10"/>
<dbReference type="Proteomes" id="UP000007599">
    <property type="component" value="Chromosome I"/>
</dbReference>
<feature type="transmembrane region" description="Helical" evidence="7">
    <location>
        <begin position="200"/>
        <end position="222"/>
    </location>
</feature>
<dbReference type="EC" id="6.4.-.-" evidence="9"/>
<evidence type="ECO:0000256" key="7">
    <source>
        <dbReference type="SAM" id="Phobius"/>
    </source>
</evidence>
<reference evidence="9 10" key="1">
    <citation type="journal article" date="2012" name="J. Bacteriol.">
        <title>Complete Genome Sequence of Flavobacterium indicum GPSTA100-9T, Isolated from Warm Spring Water.</title>
        <authorList>
            <person name="Barbier P."/>
            <person name="Houel A."/>
            <person name="Loux V."/>
            <person name="Poulain J."/>
            <person name="Bernardet J.F."/>
            <person name="Touchon M."/>
            <person name="Duchaud E."/>
        </authorList>
    </citation>
    <scope>NUCLEOTIDE SEQUENCE [LARGE SCALE GENOMIC DNA]</scope>
    <source>
        <strain evidence="10">DSM 17447 / CIP 109464 / GPTSA100-9</strain>
    </source>
</reference>
<feature type="transmembrane region" description="Helical" evidence="7">
    <location>
        <begin position="66"/>
        <end position="99"/>
    </location>
</feature>
<accession>H8XRB2</accession>
<sequence>MKSWLQTNIDNSGLILFRILLGVLILFESFGAILFGWVQSVFVTSKFTFNFIGFDFLQVLHGEKMYLYFSIMGFLGLLIILGLFYRFAIIMFTILWTSVYLAQKEYYNNHYYFLVLVGLIMCFLPANAKVSLDSKIAPHIKAYTVPRWMPFLLILQMAILYFYATIAKLYPDWLDGTFAKILLNGITQRDELLHLFNHQWFYLFYAYAGILYDLLIVPFLFWKRTRIFGIIASFAFHLSNAFALKIGIFPFLALSFIVLFIDPEKINKLLFKSNLSSSLSQNPRVNLYKWFFIPFFIIQIILPIRHYFIKGDVLFTEEGHRLAWRMMLRERVGALKIKIVNKNRGNTFYHNMLKDLNAKQLKVVSYSPDLIWQYCQKLKQEYPFPVEIYVESFVSVNRRPFNRMIDEKVNMAVAKFDYFFHNDWILLQDLE</sequence>
<evidence type="ECO:0000259" key="8">
    <source>
        <dbReference type="SMART" id="SM00752"/>
    </source>
</evidence>
<evidence type="ECO:0000256" key="3">
    <source>
        <dbReference type="ARBA" id="ARBA00022989"/>
    </source>
</evidence>
<keyword evidence="4 7" id="KW-0472">Membrane</keyword>
<keyword evidence="9" id="KW-0436">Ligase</keyword>
<dbReference type="GO" id="GO:0012505">
    <property type="term" value="C:endomembrane system"/>
    <property type="evidence" value="ECO:0007669"/>
    <property type="project" value="UniProtKB-SubCell"/>
</dbReference>
<keyword evidence="10" id="KW-1185">Reference proteome</keyword>
<proteinExistence type="predicted"/>
<dbReference type="STRING" id="1094466.KQS_12190"/>
<dbReference type="InterPro" id="IPR053934">
    <property type="entry name" value="HTTM_dom"/>
</dbReference>
<feature type="transmembrane region" description="Helical" evidence="7">
    <location>
        <begin position="111"/>
        <end position="128"/>
    </location>
</feature>
<keyword evidence="5" id="KW-1015">Disulfide bond</keyword>
<keyword evidence="2 7" id="KW-0812">Transmembrane</keyword>
<dbReference type="GO" id="GO:0016874">
    <property type="term" value="F:ligase activity"/>
    <property type="evidence" value="ECO:0007669"/>
    <property type="project" value="UniProtKB-KW"/>
</dbReference>
<dbReference type="PANTHER" id="PTHR12639:SF7">
    <property type="entry name" value="HTTM DOMAIN-CONTAINING PROTEIN"/>
    <property type="match status" value="1"/>
</dbReference>
<evidence type="ECO:0000313" key="9">
    <source>
        <dbReference type="EMBL" id="CCG54346.1"/>
    </source>
</evidence>
<protein>
    <submittedName>
        <fullName evidence="9">Probable vitamin K-dependent gamma-carboxylase</fullName>
        <ecNumber evidence="9">6.4.-.-</ecNumber>
    </submittedName>
</protein>
<dbReference type="eggNOG" id="COG3250">
    <property type="taxonomic scope" value="Bacteria"/>
</dbReference>
<dbReference type="PANTHER" id="PTHR12639">
    <property type="entry name" value="VITAMIN K-DEPENDENT GAMMA-CARBOXYLASE"/>
    <property type="match status" value="1"/>
</dbReference>
<evidence type="ECO:0000256" key="5">
    <source>
        <dbReference type="ARBA" id="ARBA00023157"/>
    </source>
</evidence>
<dbReference type="RefSeq" id="WP_014389464.1">
    <property type="nucleotide sequence ID" value="NC_017025.1"/>
</dbReference>
<comment type="subcellular location">
    <subcellularLocation>
        <location evidence="1">Endomembrane system</location>
        <topology evidence="1">Multi-pass membrane protein</topology>
    </subcellularLocation>
</comment>
<dbReference type="KEGG" id="fin:KQS_12190"/>
<feature type="transmembrane region" description="Helical" evidence="7">
    <location>
        <begin position="242"/>
        <end position="261"/>
    </location>
</feature>
<organism evidence="9 10">
    <name type="scientific">Flavobacterium indicum (strain DSM 17447 / CIP 109464 / GPTSA100-9)</name>
    <dbReference type="NCBI Taxonomy" id="1094466"/>
    <lineage>
        <taxon>Bacteria</taxon>
        <taxon>Pseudomonadati</taxon>
        <taxon>Bacteroidota</taxon>
        <taxon>Flavobacteriia</taxon>
        <taxon>Flavobacteriales</taxon>
        <taxon>Flavobacteriaceae</taxon>
        <taxon>Flavobacterium</taxon>
    </lineage>
</organism>
<dbReference type="Pfam" id="PF05090">
    <property type="entry name" value="HTTM"/>
    <property type="match status" value="1"/>
</dbReference>
<feature type="transmembrane region" description="Helical" evidence="7">
    <location>
        <begin position="287"/>
        <end position="304"/>
    </location>
</feature>
<feature type="domain" description="HTTM-like" evidence="8">
    <location>
        <begin position="6"/>
        <end position="265"/>
    </location>
</feature>
<evidence type="ECO:0000256" key="4">
    <source>
        <dbReference type="ARBA" id="ARBA00023136"/>
    </source>
</evidence>
<feature type="transmembrane region" description="Helical" evidence="7">
    <location>
        <begin position="15"/>
        <end position="38"/>
    </location>
</feature>
<reference evidence="10" key="2">
    <citation type="submission" date="2012-03" db="EMBL/GenBank/DDBJ databases">
        <title>Complete genome sequence of Flavobacterium indicum GPTSA100-9T, isolated from warm spring water.</title>
        <authorList>
            <person name="Barbier P."/>
            <person name="Houel A."/>
            <person name="Loux V."/>
            <person name="Poulain J."/>
            <person name="Bernardet J.-F."/>
            <person name="Touchon M."/>
            <person name="Duchaud E."/>
        </authorList>
    </citation>
    <scope>NUCLEOTIDE SEQUENCE [LARGE SCALE GENOMIC DNA]</scope>
    <source>
        <strain evidence="10">DSM 17447 / CIP 109464 / GPTSA100-9</strain>
    </source>
</reference>
<dbReference type="InterPro" id="IPR053935">
    <property type="entry name" value="VKGC_lumenal_dom"/>
</dbReference>
<dbReference type="PATRIC" id="fig|1094466.5.peg.2382"/>
<evidence type="ECO:0000256" key="6">
    <source>
        <dbReference type="ARBA" id="ARBA00023239"/>
    </source>
</evidence>
<evidence type="ECO:0000313" key="10">
    <source>
        <dbReference type="Proteomes" id="UP000007599"/>
    </source>
</evidence>
<dbReference type="GO" id="GO:0008488">
    <property type="term" value="F:gamma-glutamyl carboxylase activity"/>
    <property type="evidence" value="ECO:0007669"/>
    <property type="project" value="InterPro"/>
</dbReference>
<evidence type="ECO:0000256" key="1">
    <source>
        <dbReference type="ARBA" id="ARBA00004127"/>
    </source>
</evidence>
<gene>
    <name evidence="9" type="ordered locus">KQS_12190</name>
</gene>
<dbReference type="SMART" id="SM00752">
    <property type="entry name" value="HTTM"/>
    <property type="match status" value="1"/>
</dbReference>
<keyword evidence="3 7" id="KW-1133">Transmembrane helix</keyword>